<dbReference type="InterPro" id="IPR013083">
    <property type="entry name" value="Znf_RING/FYVE/PHD"/>
</dbReference>
<keyword evidence="1" id="KW-0479">Metal-binding</keyword>
<reference evidence="5 6" key="1">
    <citation type="journal article" date="2015" name="Sci. Rep.">
        <title>The genome of Leishmania panamensis: insights into genomics of the L. (Viannia) subgenus.</title>
        <authorList>
            <person name="Llanes A."/>
            <person name="Restrepo C.M."/>
            <person name="Vecchio G.D."/>
            <person name="Anguizola F.J."/>
            <person name="Lleonart R."/>
        </authorList>
    </citation>
    <scope>NUCLEOTIDE SEQUENCE [LARGE SCALE GENOMIC DNA]</scope>
    <source>
        <strain evidence="5 6">MHOM/PA/94/PSC-1</strain>
    </source>
</reference>
<dbReference type="InterPro" id="IPR001841">
    <property type="entry name" value="Znf_RING"/>
</dbReference>
<evidence type="ECO:0000256" key="3">
    <source>
        <dbReference type="SAM" id="Phobius"/>
    </source>
</evidence>
<dbReference type="VEuPathDB" id="TriTrypDB:LPAL13_350037500"/>
<evidence type="ECO:0000313" key="5">
    <source>
        <dbReference type="EMBL" id="AIO02437.1"/>
    </source>
</evidence>
<keyword evidence="1" id="KW-0863">Zinc-finger</keyword>
<keyword evidence="6" id="KW-1185">Reference proteome</keyword>
<feature type="transmembrane region" description="Helical" evidence="3">
    <location>
        <begin position="104"/>
        <end position="122"/>
    </location>
</feature>
<feature type="transmembrane region" description="Helical" evidence="3">
    <location>
        <begin position="143"/>
        <end position="163"/>
    </location>
</feature>
<keyword evidence="3" id="KW-1133">Transmembrane helix</keyword>
<feature type="compositionally biased region" description="Basic and acidic residues" evidence="2">
    <location>
        <begin position="467"/>
        <end position="480"/>
    </location>
</feature>
<protein>
    <recommendedName>
        <fullName evidence="4">RING-type domain-containing protein</fullName>
    </recommendedName>
</protein>
<dbReference type="eggNOG" id="KOG0800">
    <property type="taxonomic scope" value="Eukaryota"/>
</dbReference>
<accession>A0A088SKU6</accession>
<evidence type="ECO:0000256" key="1">
    <source>
        <dbReference type="PROSITE-ProRule" id="PRU00175"/>
    </source>
</evidence>
<dbReference type="GO" id="GO:0008270">
    <property type="term" value="F:zinc ion binding"/>
    <property type="evidence" value="ECO:0007669"/>
    <property type="project" value="UniProtKB-KW"/>
</dbReference>
<evidence type="ECO:0000256" key="2">
    <source>
        <dbReference type="SAM" id="MobiDB-lite"/>
    </source>
</evidence>
<evidence type="ECO:0000259" key="4">
    <source>
        <dbReference type="PROSITE" id="PS50089"/>
    </source>
</evidence>
<dbReference type="SMART" id="SM00184">
    <property type="entry name" value="RING"/>
    <property type="match status" value="1"/>
</dbReference>
<evidence type="ECO:0000313" key="6">
    <source>
        <dbReference type="Proteomes" id="UP000063063"/>
    </source>
</evidence>
<dbReference type="PANTHER" id="PTHR46359">
    <property type="entry name" value="GEO07743P1"/>
    <property type="match status" value="1"/>
</dbReference>
<keyword evidence="3" id="KW-0472">Membrane</keyword>
<feature type="region of interest" description="Disordered" evidence="2">
    <location>
        <begin position="501"/>
        <end position="552"/>
    </location>
</feature>
<proteinExistence type="predicted"/>
<feature type="transmembrane region" description="Helical" evidence="3">
    <location>
        <begin position="239"/>
        <end position="257"/>
    </location>
</feature>
<gene>
    <name evidence="5" type="ORF">LPMP_353000</name>
</gene>
<dbReference type="EMBL" id="CP009404">
    <property type="protein sequence ID" value="AIO02437.1"/>
    <property type="molecule type" value="Genomic_DNA"/>
</dbReference>
<dbReference type="SUPFAM" id="SSF57850">
    <property type="entry name" value="RING/U-box"/>
    <property type="match status" value="1"/>
</dbReference>
<dbReference type="PROSITE" id="PS50089">
    <property type="entry name" value="ZF_RING_2"/>
    <property type="match status" value="1"/>
</dbReference>
<feature type="domain" description="RING-type" evidence="4">
    <location>
        <begin position="304"/>
        <end position="345"/>
    </location>
</feature>
<dbReference type="OrthoDB" id="272091at2759"/>
<sequence>MHATVPILTLGPYSLAFVVGLLLYWNTSLIVSRVLTAFIVSMIAMKLALFFHLLFSCCYRVVSLLFRFRTFWNPNDALDLFRTQSQFYTIADMASLALMVGNSLQFWTATLVMRVALSTLAARTELNMRWWQSQSAAEHSFSVVVCLLLCTGCALQWAYYTLLPQEERTQGGTGSLLMWYTSIVYIVEAGLRSACMLVTATMRMWGYRVLQSLLRKINPIAVRALEDSGLNPFSEVHDLYMQYLYSVACAATAWYYTLSSTTMWMQCFMLLRIYLIALASGKLRHYRHVLDHFPSVAADPTKACGICLDDFVGGESVKSLPCGHTFHGACVRSWLIRAAVCPTCRQPVAELSYQHFTVAHPERISRQPRVSLDMRVPAIGGSFTGSLQPLAPRLPATAPLARVSSQDVVHSGRDVLSQSPSLPVELRRLPHYEELQRVDAKRRSLALHRQQQQQFFSEAARAAASQENRHEAETKNRVRDQSAGVDDLLFKEQSLLPVESASLPLHSSTSSGRRKRQRPPLECTSRSVTSNANAVFVEAPETEGLQPRRRMK</sequence>
<feature type="compositionally biased region" description="Low complexity" evidence="2">
    <location>
        <begin position="501"/>
        <end position="511"/>
    </location>
</feature>
<dbReference type="InterPro" id="IPR052804">
    <property type="entry name" value="UEC_component"/>
</dbReference>
<feature type="transmembrane region" description="Helical" evidence="3">
    <location>
        <begin position="183"/>
        <end position="206"/>
    </location>
</feature>
<keyword evidence="1" id="KW-0862">Zinc</keyword>
<feature type="compositionally biased region" description="Polar residues" evidence="2">
    <location>
        <begin position="524"/>
        <end position="533"/>
    </location>
</feature>
<organism evidence="5 6">
    <name type="scientific">Leishmania panamensis</name>
    <dbReference type="NCBI Taxonomy" id="5679"/>
    <lineage>
        <taxon>Eukaryota</taxon>
        <taxon>Discoba</taxon>
        <taxon>Euglenozoa</taxon>
        <taxon>Kinetoplastea</taxon>
        <taxon>Metakinetoplastina</taxon>
        <taxon>Trypanosomatida</taxon>
        <taxon>Trypanosomatidae</taxon>
        <taxon>Leishmaniinae</taxon>
        <taxon>Leishmania</taxon>
        <taxon>Leishmania guyanensis species complex</taxon>
    </lineage>
</organism>
<dbReference type="Gene3D" id="3.30.40.10">
    <property type="entry name" value="Zinc/RING finger domain, C3HC4 (zinc finger)"/>
    <property type="match status" value="1"/>
</dbReference>
<dbReference type="Pfam" id="PF13639">
    <property type="entry name" value="zf-RING_2"/>
    <property type="match status" value="1"/>
</dbReference>
<dbReference type="KEGG" id="lpan:LPMP_353000"/>
<dbReference type="GeneID" id="22579329"/>
<dbReference type="Proteomes" id="UP000063063">
    <property type="component" value="Chromosome 35"/>
</dbReference>
<feature type="region of interest" description="Disordered" evidence="2">
    <location>
        <begin position="449"/>
        <end position="481"/>
    </location>
</feature>
<feature type="transmembrane region" description="Helical" evidence="3">
    <location>
        <begin position="6"/>
        <end position="25"/>
    </location>
</feature>
<name>A0A088SKU6_LEIPA</name>
<dbReference type="VEuPathDB" id="TriTrypDB:LPMP_353000"/>
<dbReference type="AlphaFoldDB" id="A0A088SKU6"/>
<keyword evidence="3" id="KW-0812">Transmembrane</keyword>
<dbReference type="RefSeq" id="XP_010703237.1">
    <property type="nucleotide sequence ID" value="XM_010704935.1"/>
</dbReference>
<feature type="transmembrane region" description="Helical" evidence="3">
    <location>
        <begin position="37"/>
        <end position="62"/>
    </location>
</feature>
<dbReference type="PANTHER" id="PTHR46359:SF2">
    <property type="entry name" value="GEO07743P1"/>
    <property type="match status" value="1"/>
</dbReference>